<accession>A0A1E4TDQ7</accession>
<dbReference type="InterPro" id="IPR027417">
    <property type="entry name" value="P-loop_NTPase"/>
</dbReference>
<evidence type="ECO:0000313" key="4">
    <source>
        <dbReference type="EMBL" id="ODV89847.1"/>
    </source>
</evidence>
<proteinExistence type="predicted"/>
<dbReference type="Proteomes" id="UP000095023">
    <property type="component" value="Unassembled WGS sequence"/>
</dbReference>
<organism evidence="4 5">
    <name type="scientific">Tortispora caseinolytica NRRL Y-17796</name>
    <dbReference type="NCBI Taxonomy" id="767744"/>
    <lineage>
        <taxon>Eukaryota</taxon>
        <taxon>Fungi</taxon>
        <taxon>Dikarya</taxon>
        <taxon>Ascomycota</taxon>
        <taxon>Saccharomycotina</taxon>
        <taxon>Trigonopsidomycetes</taxon>
        <taxon>Trigonopsidales</taxon>
        <taxon>Trigonopsidaceae</taxon>
        <taxon>Tortispora</taxon>
    </lineage>
</organism>
<dbReference type="PANTHER" id="PTHR32004">
    <property type="entry name" value="TRNA LIGASE"/>
    <property type="match status" value="1"/>
</dbReference>
<dbReference type="InterPro" id="IPR015966">
    <property type="entry name" value="tRNA_lig_kin_fungi"/>
</dbReference>
<dbReference type="Gene3D" id="3.40.50.300">
    <property type="entry name" value="P-loop containing nucleotide triphosphate hydrolases"/>
    <property type="match status" value="1"/>
</dbReference>
<dbReference type="GO" id="GO:0005637">
    <property type="term" value="C:nuclear inner membrane"/>
    <property type="evidence" value="ECO:0007669"/>
    <property type="project" value="EnsemblFungi"/>
</dbReference>
<protein>
    <recommendedName>
        <fullName evidence="6">tRNA ligase</fullName>
    </recommendedName>
</protein>
<name>A0A1E4TDQ7_9ASCO</name>
<sequence>LSSFRFNDWDYLKPKIHLPTLARGLFTTTLPDGTKTIVLRGYDKFFNIGEAEVTTWDNIEAHTTGQYTLSAKENGCILFISGLPDGELLVTSKHAVNSAHSLYGNTLLDTILESVGATRADLAAELYLHNYTAVCELCDDRFEEHILEYPPDRAGLYLHGLNVNTAQFITEPFDKVQAFAAKWGFRSTEYKTYNDIHEVRSFLDKCAENGKWNSREIEGFVVRCKRDNQHFFFKYKFEEPYFLYRQWRELTNAVIAKKDVTVKTHLEITPLYIKWVKQQLRTDPSLGERYSKNHGIIALRKQFLEALKQPDFQQTLESKILESAVTKYVIMPIATIGCGKTTIGLSLCDLFRWGHVQNDNIPQSKGPAGFHALILESLEKFPVVYADRCNHIVKQRETTIKAIREAAEAKYNVRFIAIQFHEYIGFSDAYKVISTTAQRIYARGDKHQSIQTSQMPEGAVEGLLKQFIGQYRPVAESEVDYYDLVIKLPNIEDTEGNLKTIVQQIGAACPNVIPEIPDDEHMHEAFERALNYKPDFKKVIKTKAKKLTRKRVRVYCARLETSLVPVITELLSLNKEPLEQWNALKATHRMDNIVHHVTLIHRSNMETQPDVWRFYENIEMKPSNDGQWLESELKVQFELTRIFWTDRLFTVQVKIQNDGIPYTNKYLHVTLGTHDESVRPYESNNVIENYYRNNEGSSLDVSQRKI</sequence>
<dbReference type="AlphaFoldDB" id="A0A1E4TDQ7"/>
<dbReference type="InterPro" id="IPR015965">
    <property type="entry name" value="tRNA_lig_PDEase"/>
</dbReference>
<dbReference type="GO" id="GO:0032056">
    <property type="term" value="P:positive regulation of translation in response to stress"/>
    <property type="evidence" value="ECO:0007669"/>
    <property type="project" value="EnsemblFungi"/>
</dbReference>
<feature type="domain" description="tRNA ligase kinase" evidence="2">
    <location>
        <begin position="329"/>
        <end position="488"/>
    </location>
</feature>
<feature type="domain" description="T4 RNA ligase 1-like N-terminal" evidence="3">
    <location>
        <begin position="22"/>
        <end position="242"/>
    </location>
</feature>
<feature type="non-terminal residue" evidence="4">
    <location>
        <position position="1"/>
    </location>
</feature>
<dbReference type="Pfam" id="PF09511">
    <property type="entry name" value="RNA_lig_T4_1"/>
    <property type="match status" value="1"/>
</dbReference>
<dbReference type="GO" id="GO:0006388">
    <property type="term" value="P:tRNA splicing, via endonucleolytic cleavage and ligation"/>
    <property type="evidence" value="ECO:0007669"/>
    <property type="project" value="EnsemblFungi"/>
</dbReference>
<dbReference type="GO" id="GO:0070966">
    <property type="term" value="P:nuclear-transcribed mRNA catabolic process, no-go decay"/>
    <property type="evidence" value="ECO:0007669"/>
    <property type="project" value="EnsemblFungi"/>
</dbReference>
<evidence type="ECO:0008006" key="6">
    <source>
        <dbReference type="Google" id="ProtNLM"/>
    </source>
</evidence>
<feature type="non-terminal residue" evidence="4">
    <location>
        <position position="706"/>
    </location>
</feature>
<dbReference type="Pfam" id="PF08303">
    <property type="entry name" value="tRNA_lig_kinase"/>
    <property type="match status" value="1"/>
</dbReference>
<keyword evidence="5" id="KW-1185">Reference proteome</keyword>
<dbReference type="Pfam" id="PF08302">
    <property type="entry name" value="tRNA_lig_CPD"/>
    <property type="match status" value="1"/>
</dbReference>
<evidence type="ECO:0000259" key="3">
    <source>
        <dbReference type="Pfam" id="PF09511"/>
    </source>
</evidence>
<dbReference type="GO" id="GO:0005737">
    <property type="term" value="C:cytoplasm"/>
    <property type="evidence" value="ECO:0007669"/>
    <property type="project" value="EnsemblFungi"/>
</dbReference>
<reference evidence="5" key="1">
    <citation type="submission" date="2016-02" db="EMBL/GenBank/DDBJ databases">
        <title>Comparative genomics of biotechnologically important yeasts.</title>
        <authorList>
            <consortium name="DOE Joint Genome Institute"/>
            <person name="Riley R."/>
            <person name="Haridas S."/>
            <person name="Wolfe K.H."/>
            <person name="Lopes M.R."/>
            <person name="Hittinger C.T."/>
            <person name="Goker M."/>
            <person name="Salamov A."/>
            <person name="Wisecaver J."/>
            <person name="Long T.M."/>
            <person name="Aerts A.L."/>
            <person name="Barry K."/>
            <person name="Choi C."/>
            <person name="Clum A."/>
            <person name="Coughlan A.Y."/>
            <person name="Deshpande S."/>
            <person name="Douglass A.P."/>
            <person name="Hanson S.J."/>
            <person name="Klenk H.-P."/>
            <person name="Labutti K."/>
            <person name="Lapidus A."/>
            <person name="Lindquist E."/>
            <person name="Lipzen A."/>
            <person name="Meier-Kolthoff J.P."/>
            <person name="Ohm R.A."/>
            <person name="Otillar R.P."/>
            <person name="Pangilinan J."/>
            <person name="Peng Y."/>
            <person name="Rokas A."/>
            <person name="Rosa C.A."/>
            <person name="Scheuner C."/>
            <person name="Sibirny A.A."/>
            <person name="Slot J.C."/>
            <person name="Stielow J.B."/>
            <person name="Sun H."/>
            <person name="Kurtzman C.P."/>
            <person name="Blackwell M."/>
            <person name="Jeffries T.W."/>
            <person name="Grigoriev I.V."/>
        </authorList>
    </citation>
    <scope>NUCLEOTIDE SEQUENCE [LARGE SCALE GENOMIC DNA]</scope>
    <source>
        <strain evidence="5">NRRL Y-17796</strain>
    </source>
</reference>
<evidence type="ECO:0000259" key="2">
    <source>
        <dbReference type="Pfam" id="PF08303"/>
    </source>
</evidence>
<gene>
    <name evidence="4" type="ORF">CANCADRAFT_17595</name>
</gene>
<dbReference type="GO" id="GO:0036498">
    <property type="term" value="P:IRE1-mediated unfolded protein response"/>
    <property type="evidence" value="ECO:0007669"/>
    <property type="project" value="EnsemblFungi"/>
</dbReference>
<dbReference type="GO" id="GO:2000622">
    <property type="term" value="P:regulation of nuclear-transcribed mRNA catabolic process, nonsense-mediated decay"/>
    <property type="evidence" value="ECO:0007669"/>
    <property type="project" value="EnsemblFungi"/>
</dbReference>
<dbReference type="InterPro" id="IPR019039">
    <property type="entry name" value="T4-Rnl1-like_N"/>
</dbReference>
<dbReference type="PANTHER" id="PTHR32004:SF1">
    <property type="entry name" value="TRNA LIGASE"/>
    <property type="match status" value="1"/>
</dbReference>
<feature type="domain" description="tRNA ligase phosphodiesterase" evidence="1">
    <location>
        <begin position="496"/>
        <end position="698"/>
    </location>
</feature>
<evidence type="ECO:0000313" key="5">
    <source>
        <dbReference type="Proteomes" id="UP000095023"/>
    </source>
</evidence>
<dbReference type="EMBL" id="KV453842">
    <property type="protein sequence ID" value="ODV89847.1"/>
    <property type="molecule type" value="Genomic_DNA"/>
</dbReference>
<evidence type="ECO:0000259" key="1">
    <source>
        <dbReference type="Pfam" id="PF08302"/>
    </source>
</evidence>
<dbReference type="GO" id="GO:0004113">
    <property type="term" value="F:2',3'-cyclic-nucleotide 3'-phosphodiesterase activity"/>
    <property type="evidence" value="ECO:0007669"/>
    <property type="project" value="EnsemblFungi"/>
</dbReference>
<dbReference type="OrthoDB" id="276239at2759"/>
<dbReference type="GO" id="GO:0005524">
    <property type="term" value="F:ATP binding"/>
    <property type="evidence" value="ECO:0007669"/>
    <property type="project" value="InterPro"/>
</dbReference>
<dbReference type="GO" id="GO:0051730">
    <property type="term" value="F:GTP-dependent polyribonucleotide 5'-hydroxyl-kinase activity"/>
    <property type="evidence" value="ECO:0007669"/>
    <property type="project" value="EnsemblFungi"/>
</dbReference>
<dbReference type="GO" id="GO:0003972">
    <property type="term" value="F:RNA ligase (ATP) activity"/>
    <property type="evidence" value="ECO:0007669"/>
    <property type="project" value="EnsemblFungi"/>
</dbReference>